<dbReference type="HOGENOM" id="CLU_2631505_0_0_9"/>
<keyword evidence="1" id="KW-0472">Membrane</keyword>
<evidence type="ECO:0000256" key="1">
    <source>
        <dbReference type="SAM" id="Phobius"/>
    </source>
</evidence>
<sequence>MVNRSVLNGYIVFQNNELEKINGDGLFGAAAGAILGFTYGLAAGAVIAYNSGEIKDMFKTGWTGAMLGGAIGGLTPF</sequence>
<dbReference type="RefSeq" id="WP_013290454.1">
    <property type="nucleotide sequence ID" value="NC_014392.1"/>
</dbReference>
<reference evidence="2 3" key="1">
    <citation type="journal article" date="2010" name="J. Bacteriol.">
        <title>Complete genome sequence of the cellulolytic thermophile Caldicellulosiruptor obsidiansis OB47T.</title>
        <authorList>
            <person name="Elkins J.G."/>
            <person name="Lochner A."/>
            <person name="Hamilton-Brehm S.D."/>
            <person name="Davenport K.W."/>
            <person name="Podar M."/>
            <person name="Brown S.D."/>
            <person name="Land M.L."/>
            <person name="Hauser L.J."/>
            <person name="Klingeman D.M."/>
            <person name="Raman B."/>
            <person name="Goodwin L.A."/>
            <person name="Tapia R."/>
            <person name="Meincke L.J."/>
            <person name="Detter J.C."/>
            <person name="Bruce D.C."/>
            <person name="Han C.S."/>
            <person name="Palumbo A.V."/>
            <person name="Cottingham R.W."/>
            <person name="Keller M."/>
            <person name="Graham D.E."/>
        </authorList>
    </citation>
    <scope>NUCLEOTIDE SEQUENCE [LARGE SCALE GENOMIC DNA]</scope>
    <source>
        <strain evidence="3">ATCC BAA-2073 / strain OB47</strain>
    </source>
</reference>
<protein>
    <submittedName>
        <fullName evidence="2">Uncharacterized protein</fullName>
    </submittedName>
</protein>
<keyword evidence="1" id="KW-1133">Transmembrane helix</keyword>
<name>D9TKC2_CALOO</name>
<accession>D9TKC2</accession>
<evidence type="ECO:0000313" key="3">
    <source>
        <dbReference type="Proteomes" id="UP000000347"/>
    </source>
</evidence>
<dbReference type="EMBL" id="CP002164">
    <property type="protein sequence ID" value="ADL42454.1"/>
    <property type="molecule type" value="Genomic_DNA"/>
</dbReference>
<gene>
    <name evidence="2" type="ordered locus">COB47_1155</name>
</gene>
<feature type="transmembrane region" description="Helical" evidence="1">
    <location>
        <begin position="26"/>
        <end position="49"/>
    </location>
</feature>
<dbReference type="STRING" id="608506.COB47_1155"/>
<proteinExistence type="predicted"/>
<dbReference type="Proteomes" id="UP000000347">
    <property type="component" value="Chromosome"/>
</dbReference>
<organism evidence="2 3">
    <name type="scientific">Caldicellulosiruptor obsidiansis (strain ATCC BAA-2073 / JCM 16842 / OB47)</name>
    <dbReference type="NCBI Taxonomy" id="608506"/>
    <lineage>
        <taxon>Bacteria</taxon>
        <taxon>Bacillati</taxon>
        <taxon>Bacillota</taxon>
        <taxon>Bacillota incertae sedis</taxon>
        <taxon>Caldicellulosiruptorales</taxon>
        <taxon>Caldicellulosiruptoraceae</taxon>
        <taxon>Caldicellulosiruptor</taxon>
    </lineage>
</organism>
<dbReference type="KEGG" id="cob:COB47_1155"/>
<dbReference type="OrthoDB" id="9889313at2"/>
<evidence type="ECO:0000313" key="2">
    <source>
        <dbReference type="EMBL" id="ADL42454.1"/>
    </source>
</evidence>
<keyword evidence="1" id="KW-0812">Transmembrane</keyword>
<keyword evidence="3" id="KW-1185">Reference proteome</keyword>
<dbReference type="AlphaFoldDB" id="D9TKC2"/>